<dbReference type="RefSeq" id="WP_010343908.1">
    <property type="nucleotide sequence ID" value="NZ_CP132343.1"/>
</dbReference>
<dbReference type="STRING" id="56458.SB85_00990"/>
<dbReference type="GeneID" id="93878889"/>
<name>A0A2P5Z1A2_9XANT</name>
<sequence>MIVVDWGTSSLRGYRLDADGGILDQRRSDQGIAACQGRFAATLATLIDGWDGDIVLCGMIGSRNGWIELPYASCPADAAALAAAMQPLQDPALPGRTLWFVPGVASDADAVPDVMRGEETQLIGLLALLAQEPPTTEVHHVCLPGTHSKWVTLQDGRIASLATMMTGELYALLRTHSLLARLMDADDGVFDAAAFDAGVQRSGDPGGVLHHLFGVRSLGLFERLSAAAAPSYLSGLLIGHELRAHPTLPPVVHLVGGSGLLARYAHALATLGSRVRTHPEDLAARGLYRLAQQRGGLAG</sequence>
<dbReference type="Gene3D" id="3.30.420.300">
    <property type="entry name" value="2-keto-3-deoxy-galactonokinase, substrate binding domain"/>
    <property type="match status" value="1"/>
</dbReference>
<comment type="caution">
    <text evidence="1">The sequence shown here is derived from an EMBL/GenBank/DDBJ whole genome shotgun (WGS) entry which is preliminary data.</text>
</comment>
<reference evidence="1 2" key="1">
    <citation type="submission" date="2016-08" db="EMBL/GenBank/DDBJ databases">
        <authorList>
            <person name="Seilhamer J.J."/>
        </authorList>
    </citation>
    <scope>NUCLEOTIDE SEQUENCE [LARGE SCALE GENOMIC DNA]</scope>
    <source>
        <strain evidence="1 2">CFBP4641</strain>
    </source>
</reference>
<evidence type="ECO:0000313" key="1">
    <source>
        <dbReference type="EMBL" id="PPU81238.1"/>
    </source>
</evidence>
<dbReference type="Proteomes" id="UP000247346">
    <property type="component" value="Unassembled WGS sequence"/>
</dbReference>
<accession>A0A2P5Z1A2</accession>
<dbReference type="Gene3D" id="3.30.420.310">
    <property type="entry name" value="2-keto-3-deoxy-galactonokinase, C-terminal domain"/>
    <property type="match status" value="1"/>
</dbReference>
<dbReference type="InterPro" id="IPR042257">
    <property type="entry name" value="DGOK_C"/>
</dbReference>
<gene>
    <name evidence="1" type="ORF">XsacCFBP4641_15240</name>
</gene>
<dbReference type="Pfam" id="PF05035">
    <property type="entry name" value="DGOK"/>
    <property type="match status" value="1"/>
</dbReference>
<dbReference type="GO" id="GO:0034194">
    <property type="term" value="P:D-galactonate catabolic process"/>
    <property type="evidence" value="ECO:0007669"/>
    <property type="project" value="InterPro"/>
</dbReference>
<dbReference type="OrthoDB" id="256574at2"/>
<dbReference type="EMBL" id="MDEK01000014">
    <property type="protein sequence ID" value="PPU81238.1"/>
    <property type="molecule type" value="Genomic_DNA"/>
</dbReference>
<dbReference type="InterPro" id="IPR007729">
    <property type="entry name" value="DGOK"/>
</dbReference>
<dbReference type="InterPro" id="IPR042258">
    <property type="entry name" value="DGOK_N"/>
</dbReference>
<protein>
    <submittedName>
        <fullName evidence="1">MFS transporter</fullName>
    </submittedName>
</protein>
<evidence type="ECO:0000313" key="2">
    <source>
        <dbReference type="Proteomes" id="UP000247346"/>
    </source>
</evidence>
<dbReference type="CDD" id="cd24012">
    <property type="entry name" value="ASKHA_NBD_KDGal-kinase"/>
    <property type="match status" value="1"/>
</dbReference>
<dbReference type="AlphaFoldDB" id="A0A2P5Z1A2"/>
<proteinExistence type="predicted"/>
<organism evidence="1 2">
    <name type="scientific">Xanthomonas sacchari</name>
    <dbReference type="NCBI Taxonomy" id="56458"/>
    <lineage>
        <taxon>Bacteria</taxon>
        <taxon>Pseudomonadati</taxon>
        <taxon>Pseudomonadota</taxon>
        <taxon>Gammaproteobacteria</taxon>
        <taxon>Lysobacterales</taxon>
        <taxon>Lysobacteraceae</taxon>
        <taxon>Xanthomonas</taxon>
    </lineage>
</organism>
<dbReference type="GO" id="GO:0008671">
    <property type="term" value="F:2-dehydro-3-deoxygalactonokinase activity"/>
    <property type="evidence" value="ECO:0007669"/>
    <property type="project" value="InterPro"/>
</dbReference>